<dbReference type="NCBIfam" id="TIGR00419">
    <property type="entry name" value="tim"/>
    <property type="match status" value="1"/>
</dbReference>
<dbReference type="PROSITE" id="PS00171">
    <property type="entry name" value="TIM_1"/>
    <property type="match status" value="1"/>
</dbReference>
<feature type="binding site" evidence="8">
    <location>
        <begin position="234"/>
        <end position="235"/>
    </location>
    <ligand>
        <name>substrate</name>
    </ligand>
</feature>
<evidence type="ECO:0000313" key="10">
    <source>
        <dbReference type="EMBL" id="EDM45995.1"/>
    </source>
</evidence>
<evidence type="ECO:0000256" key="8">
    <source>
        <dbReference type="HAMAP-Rule" id="MF_00147"/>
    </source>
</evidence>
<dbReference type="GO" id="GO:0006094">
    <property type="term" value="P:gluconeogenesis"/>
    <property type="evidence" value="ECO:0007669"/>
    <property type="project" value="UniProtKB-UniRule"/>
</dbReference>
<dbReference type="RefSeq" id="WP_007155508.1">
    <property type="nucleotide sequence ID" value="NZ_ABCP01000059.1"/>
</dbReference>
<evidence type="ECO:0000256" key="2">
    <source>
        <dbReference type="ARBA" id="ARBA00004939"/>
    </source>
</evidence>
<name>A6F5H4_9GAMM</name>
<dbReference type="EMBL" id="ABCP01000059">
    <property type="protein sequence ID" value="EDM45995.1"/>
    <property type="molecule type" value="Genomic_DNA"/>
</dbReference>
<evidence type="ECO:0000256" key="3">
    <source>
        <dbReference type="ARBA" id="ARBA00007422"/>
    </source>
</evidence>
<dbReference type="STRING" id="443152.MDG893_05219"/>
<dbReference type="InterPro" id="IPR035990">
    <property type="entry name" value="TIM_sf"/>
</dbReference>
<dbReference type="InterPro" id="IPR000652">
    <property type="entry name" value="Triosephosphate_isomerase"/>
</dbReference>
<feature type="binding site" evidence="8">
    <location>
        <position position="213"/>
    </location>
    <ligand>
        <name>substrate</name>
    </ligand>
</feature>
<keyword evidence="7 8" id="KW-0413">Isomerase</keyword>
<feature type="active site" description="Proton acceptor" evidence="8">
    <location>
        <position position="168"/>
    </location>
</feature>
<comment type="similarity">
    <text evidence="3 8 9">Belongs to the triosephosphate isomerase family.</text>
</comment>
<dbReference type="UniPathway" id="UPA00138"/>
<dbReference type="GO" id="GO:0019563">
    <property type="term" value="P:glycerol catabolic process"/>
    <property type="evidence" value="ECO:0007669"/>
    <property type="project" value="TreeGrafter"/>
</dbReference>
<evidence type="ECO:0000256" key="4">
    <source>
        <dbReference type="ARBA" id="ARBA00022432"/>
    </source>
</evidence>
<dbReference type="SUPFAM" id="SSF51351">
    <property type="entry name" value="Triosephosphate isomerase (TIM)"/>
    <property type="match status" value="1"/>
</dbReference>
<proteinExistence type="inferred from homology"/>
<evidence type="ECO:0000256" key="1">
    <source>
        <dbReference type="ARBA" id="ARBA00004680"/>
    </source>
</evidence>
<keyword evidence="5 8" id="KW-0963">Cytoplasm</keyword>
<comment type="pathway">
    <text evidence="1 8 9">Carbohydrate degradation; glycolysis; D-glyceraldehyde 3-phosphate from glycerone phosphate: step 1/1.</text>
</comment>
<protein>
    <recommendedName>
        <fullName evidence="8 9">Triosephosphate isomerase</fullName>
        <shortName evidence="8">TIM</shortName>
        <shortName evidence="8">TPI</shortName>
        <ecNumber evidence="8 9">5.3.1.1</ecNumber>
    </recommendedName>
    <alternativeName>
        <fullName evidence="8">Triose-phosphate isomerase</fullName>
    </alternativeName>
</protein>
<feature type="binding site" evidence="8">
    <location>
        <position position="174"/>
    </location>
    <ligand>
        <name>substrate</name>
    </ligand>
</feature>
<dbReference type="PANTHER" id="PTHR21139">
    <property type="entry name" value="TRIOSEPHOSPHATE ISOMERASE"/>
    <property type="match status" value="1"/>
</dbReference>
<dbReference type="OrthoDB" id="9809429at2"/>
<dbReference type="eggNOG" id="COG0149">
    <property type="taxonomic scope" value="Bacteria"/>
</dbReference>
<gene>
    <name evidence="8" type="primary">tpiA</name>
    <name evidence="10" type="ORF">MDG893_05219</name>
</gene>
<dbReference type="GO" id="GO:0004807">
    <property type="term" value="F:triose-phosphate isomerase activity"/>
    <property type="evidence" value="ECO:0007669"/>
    <property type="project" value="UniProtKB-UniRule"/>
</dbReference>
<sequence>MRKSILIANWKMNGSLHSNQALLVRMLAKLRPFRKTIDMAICPPFPYLFQVRDLLGYTGIALGAQNASRARSGAHTGEVSATMLQEMGCRYVLVGHSERRALYHESDDDVATRFRQVLSADMTPVLCVGETLEEREHGQTMAVIERQIQAVIDQSGISGLAGSIVAYEPVWAIGTGRTATPEQVADTHRAIRQFLENCETGSGRSMRLVYGGSVKAANAAALFSSPEVDGGLIGGASLQADEFSNIAAALANRTNPVTSPLT</sequence>
<evidence type="ECO:0000256" key="6">
    <source>
        <dbReference type="ARBA" id="ARBA00023152"/>
    </source>
</evidence>
<dbReference type="Pfam" id="PF00121">
    <property type="entry name" value="TIM"/>
    <property type="match status" value="1"/>
</dbReference>
<dbReference type="InterPro" id="IPR020861">
    <property type="entry name" value="Triosephosphate_isomerase_AS"/>
</dbReference>
<comment type="function">
    <text evidence="8">Involved in the gluconeogenesis. Catalyzes stereospecifically the conversion of dihydroxyacetone phosphate (DHAP) to D-glyceraldehyde-3-phosphate (G3P).</text>
</comment>
<evidence type="ECO:0000313" key="11">
    <source>
        <dbReference type="Proteomes" id="UP000005856"/>
    </source>
</evidence>
<dbReference type="GO" id="GO:0046166">
    <property type="term" value="P:glyceraldehyde-3-phosphate biosynthetic process"/>
    <property type="evidence" value="ECO:0007669"/>
    <property type="project" value="TreeGrafter"/>
</dbReference>
<comment type="subunit">
    <text evidence="8 9">Homodimer.</text>
</comment>
<accession>A6F5H4</accession>
<comment type="subcellular location">
    <subcellularLocation>
        <location evidence="8 9">Cytoplasm</location>
    </subcellularLocation>
</comment>
<keyword evidence="6 8" id="KW-0324">Glycolysis</keyword>
<dbReference type="UniPathway" id="UPA00109">
    <property type="reaction ID" value="UER00189"/>
</dbReference>
<dbReference type="CDD" id="cd00311">
    <property type="entry name" value="TIM"/>
    <property type="match status" value="1"/>
</dbReference>
<dbReference type="AlphaFoldDB" id="A6F5H4"/>
<dbReference type="InterPro" id="IPR022896">
    <property type="entry name" value="TrioseP_Isoase_bac/euk"/>
</dbReference>
<comment type="pathway">
    <text evidence="2">Carbohydrate metabolism; erythritol degradation.</text>
</comment>
<keyword evidence="4 8" id="KW-0312">Gluconeogenesis</keyword>
<evidence type="ECO:0000256" key="7">
    <source>
        <dbReference type="ARBA" id="ARBA00023235"/>
    </source>
</evidence>
<evidence type="ECO:0000256" key="5">
    <source>
        <dbReference type="ARBA" id="ARBA00022490"/>
    </source>
</evidence>
<organism evidence="10 11">
    <name type="scientific">Marinobacter algicola DG893</name>
    <dbReference type="NCBI Taxonomy" id="443152"/>
    <lineage>
        <taxon>Bacteria</taxon>
        <taxon>Pseudomonadati</taxon>
        <taxon>Pseudomonadota</taxon>
        <taxon>Gammaproteobacteria</taxon>
        <taxon>Pseudomonadales</taxon>
        <taxon>Marinobacteraceae</taxon>
        <taxon>Marinobacter</taxon>
    </lineage>
</organism>
<dbReference type="GO" id="GO:0006096">
    <property type="term" value="P:glycolytic process"/>
    <property type="evidence" value="ECO:0007669"/>
    <property type="project" value="UniProtKB-UniRule"/>
</dbReference>
<feature type="active site" description="Electrophile" evidence="8">
    <location>
        <position position="96"/>
    </location>
</feature>
<comment type="pathway">
    <text evidence="8 9">Carbohydrate biosynthesis; gluconeogenesis.</text>
</comment>
<feature type="binding site" evidence="8">
    <location>
        <begin position="9"/>
        <end position="11"/>
    </location>
    <ligand>
        <name>substrate</name>
    </ligand>
</feature>
<comment type="caution">
    <text evidence="10">The sequence shown here is derived from an EMBL/GenBank/DDBJ whole genome shotgun (WGS) entry which is preliminary data.</text>
</comment>
<comment type="catalytic activity">
    <reaction evidence="8 9">
        <text>D-glyceraldehyde 3-phosphate = dihydroxyacetone phosphate</text>
        <dbReference type="Rhea" id="RHEA:18585"/>
        <dbReference type="ChEBI" id="CHEBI:57642"/>
        <dbReference type="ChEBI" id="CHEBI:59776"/>
        <dbReference type="EC" id="5.3.1.1"/>
    </reaction>
</comment>
<dbReference type="FunFam" id="3.20.20.70:FF:000016">
    <property type="entry name" value="Triosephosphate isomerase"/>
    <property type="match status" value="1"/>
</dbReference>
<reference evidence="10 11" key="1">
    <citation type="submission" date="2007-06" db="EMBL/GenBank/DDBJ databases">
        <authorList>
            <person name="Green D."/>
            <person name="Ferriera S."/>
            <person name="Johnson J."/>
            <person name="Kravitz S."/>
            <person name="Beeson K."/>
            <person name="Sutton G."/>
            <person name="Rogers Y.-H."/>
            <person name="Friedman R."/>
            <person name="Frazier M."/>
            <person name="Venter J.C."/>
        </authorList>
    </citation>
    <scope>NUCLEOTIDE SEQUENCE [LARGE SCALE GENOMIC DNA]</scope>
    <source>
        <strain evidence="10 11">DG893</strain>
    </source>
</reference>
<keyword evidence="11" id="KW-1185">Reference proteome</keyword>
<dbReference type="PROSITE" id="PS51440">
    <property type="entry name" value="TIM_2"/>
    <property type="match status" value="1"/>
</dbReference>
<dbReference type="Proteomes" id="UP000005856">
    <property type="component" value="Unassembled WGS sequence"/>
</dbReference>
<evidence type="ECO:0000256" key="9">
    <source>
        <dbReference type="RuleBase" id="RU363013"/>
    </source>
</evidence>
<dbReference type="InterPro" id="IPR013785">
    <property type="entry name" value="Aldolase_TIM"/>
</dbReference>
<dbReference type="EC" id="5.3.1.1" evidence="8 9"/>
<dbReference type="Gene3D" id="3.20.20.70">
    <property type="entry name" value="Aldolase class I"/>
    <property type="match status" value="1"/>
</dbReference>
<dbReference type="GO" id="GO:0005829">
    <property type="term" value="C:cytosol"/>
    <property type="evidence" value="ECO:0007669"/>
    <property type="project" value="TreeGrafter"/>
</dbReference>
<dbReference type="HAMAP" id="MF_00147_B">
    <property type="entry name" value="TIM_B"/>
    <property type="match status" value="1"/>
</dbReference>
<dbReference type="PANTHER" id="PTHR21139:SF42">
    <property type="entry name" value="TRIOSEPHOSPHATE ISOMERASE"/>
    <property type="match status" value="1"/>
</dbReference>